<keyword evidence="2" id="KW-1185">Reference proteome</keyword>
<dbReference type="KEGG" id="cpeg:CPELA_09385"/>
<evidence type="ECO:0000313" key="1">
    <source>
        <dbReference type="EMBL" id="QAU53132.1"/>
    </source>
</evidence>
<dbReference type="EMBL" id="CP035299">
    <property type="protein sequence ID" value="QAU53132.1"/>
    <property type="molecule type" value="Genomic_DNA"/>
</dbReference>
<reference evidence="1 2" key="1">
    <citation type="submission" date="2019-01" db="EMBL/GenBank/DDBJ databases">
        <authorList>
            <person name="Ruckert C."/>
            <person name="Busche T."/>
            <person name="Kalinowski J."/>
        </authorList>
    </citation>
    <scope>NUCLEOTIDE SEQUENCE [LARGE SCALE GENOMIC DNA]</scope>
    <source>
        <strain evidence="1 2">136/3</strain>
    </source>
</reference>
<protein>
    <submittedName>
        <fullName evidence="1">Uncharacterized protein</fullName>
    </submittedName>
</protein>
<evidence type="ECO:0000313" key="2">
    <source>
        <dbReference type="Proteomes" id="UP000288929"/>
    </source>
</evidence>
<name>A0A410WB02_9CORY</name>
<gene>
    <name evidence="1" type="ORF">CPELA_09385</name>
</gene>
<accession>A0A410WB02</accession>
<proteinExistence type="predicted"/>
<dbReference type="Proteomes" id="UP000288929">
    <property type="component" value="Chromosome"/>
</dbReference>
<organism evidence="1 2">
    <name type="scientific">Corynebacterium pelargi</name>
    <dbReference type="NCBI Taxonomy" id="1471400"/>
    <lineage>
        <taxon>Bacteria</taxon>
        <taxon>Bacillati</taxon>
        <taxon>Actinomycetota</taxon>
        <taxon>Actinomycetes</taxon>
        <taxon>Mycobacteriales</taxon>
        <taxon>Corynebacteriaceae</taxon>
        <taxon>Corynebacterium</taxon>
    </lineage>
</organism>
<dbReference type="AlphaFoldDB" id="A0A410WB02"/>
<sequence>MGPALYDGDISTNTSDTQNLRADAQRILIQLTGHWDADFRSGQFEAIE</sequence>